<reference evidence="2 3" key="1">
    <citation type="submission" date="2020-05" db="EMBL/GenBank/DDBJ databases">
        <title>Identification and distribution of gene clusters putatively required for synthesis of sphingolipid metabolism inhibitors in phylogenetically diverse species of the filamentous fungus Fusarium.</title>
        <authorList>
            <person name="Kim H.-S."/>
            <person name="Busman M."/>
            <person name="Brown D.W."/>
            <person name="Divon H."/>
            <person name="Uhlig S."/>
            <person name="Proctor R.H."/>
        </authorList>
    </citation>
    <scope>NUCLEOTIDE SEQUENCE [LARGE SCALE GENOMIC DNA]</scope>
    <source>
        <strain evidence="2 3">NRRL 66333</strain>
    </source>
</reference>
<dbReference type="GeneID" id="59311300"/>
<evidence type="ECO:0000256" key="1">
    <source>
        <dbReference type="SAM" id="SignalP"/>
    </source>
</evidence>
<evidence type="ECO:0000313" key="2">
    <source>
        <dbReference type="EMBL" id="KAF5587315.1"/>
    </source>
</evidence>
<sequence>MKLLTLISTFATAGLVFADQRSQLEHPNWPPSRLSARGSTCPRPMCQTPANQDPNGPPACGDSYAACKFDQFPCDEYFSPKVTDTHHCYCILANKQAMNEYCQSLGFKSGTNPWKYYYAVECHGAANDQVCNTDCHNQGRGNGRIDKAHPNGACACDKPNPPYDTCKQS</sequence>
<keyword evidence="1" id="KW-0732">Signal</keyword>
<comment type="caution">
    <text evidence="2">The sequence shown here is derived from an EMBL/GenBank/DDBJ whole genome shotgun (WGS) entry which is preliminary data.</text>
</comment>
<dbReference type="RefSeq" id="XP_036532678.1">
    <property type="nucleotide sequence ID" value="XM_036676582.1"/>
</dbReference>
<gene>
    <name evidence="2" type="ORF">FSUBG_11855</name>
</gene>
<organism evidence="2 3">
    <name type="scientific">Gibberella subglutinans</name>
    <name type="common">Fusarium subglutinans</name>
    <dbReference type="NCBI Taxonomy" id="42677"/>
    <lineage>
        <taxon>Eukaryota</taxon>
        <taxon>Fungi</taxon>
        <taxon>Dikarya</taxon>
        <taxon>Ascomycota</taxon>
        <taxon>Pezizomycotina</taxon>
        <taxon>Sordariomycetes</taxon>
        <taxon>Hypocreomycetidae</taxon>
        <taxon>Hypocreales</taxon>
        <taxon>Nectriaceae</taxon>
        <taxon>Fusarium</taxon>
        <taxon>Fusarium fujikuroi species complex</taxon>
    </lineage>
</organism>
<dbReference type="AlphaFoldDB" id="A0A8H5LBJ3"/>
<dbReference type="OrthoDB" id="4965074at2759"/>
<dbReference type="EMBL" id="JAAOAV010000237">
    <property type="protein sequence ID" value="KAF5587315.1"/>
    <property type="molecule type" value="Genomic_DNA"/>
</dbReference>
<dbReference type="Proteomes" id="UP000547976">
    <property type="component" value="Unassembled WGS sequence"/>
</dbReference>
<feature type="chain" id="PRO_5034882198" evidence="1">
    <location>
        <begin position="19"/>
        <end position="169"/>
    </location>
</feature>
<proteinExistence type="predicted"/>
<evidence type="ECO:0000313" key="3">
    <source>
        <dbReference type="Proteomes" id="UP000547976"/>
    </source>
</evidence>
<feature type="signal peptide" evidence="1">
    <location>
        <begin position="1"/>
        <end position="18"/>
    </location>
</feature>
<keyword evidence="3" id="KW-1185">Reference proteome</keyword>
<protein>
    <submittedName>
        <fullName evidence="2">Uncharacterized protein</fullName>
    </submittedName>
</protein>
<accession>A0A8H5LBJ3</accession>
<name>A0A8H5LBJ3_GIBSU</name>